<organism evidence="1">
    <name type="scientific">marine sediment metagenome</name>
    <dbReference type="NCBI Taxonomy" id="412755"/>
    <lineage>
        <taxon>unclassified sequences</taxon>
        <taxon>metagenomes</taxon>
        <taxon>ecological metagenomes</taxon>
    </lineage>
</organism>
<dbReference type="AlphaFoldDB" id="X1RT58"/>
<comment type="caution">
    <text evidence="1">The sequence shown here is derived from an EMBL/GenBank/DDBJ whole genome shotgun (WGS) entry which is preliminary data.</text>
</comment>
<reference evidence="1" key="1">
    <citation type="journal article" date="2014" name="Front. Microbiol.">
        <title>High frequency of phylogenetically diverse reductive dehalogenase-homologous genes in deep subseafloor sedimentary metagenomes.</title>
        <authorList>
            <person name="Kawai M."/>
            <person name="Futagami T."/>
            <person name="Toyoda A."/>
            <person name="Takaki Y."/>
            <person name="Nishi S."/>
            <person name="Hori S."/>
            <person name="Arai W."/>
            <person name="Tsubouchi T."/>
            <person name="Morono Y."/>
            <person name="Uchiyama I."/>
            <person name="Ito T."/>
            <person name="Fujiyama A."/>
            <person name="Inagaki F."/>
            <person name="Takami H."/>
        </authorList>
    </citation>
    <scope>NUCLEOTIDE SEQUENCE</scope>
    <source>
        <strain evidence="1">Expedition CK06-06</strain>
    </source>
</reference>
<dbReference type="EMBL" id="BARW01008381">
    <property type="protein sequence ID" value="GAI83838.1"/>
    <property type="molecule type" value="Genomic_DNA"/>
</dbReference>
<sequence length="33" mass="3559">AIRLLYSDGNEVINNNITNSGTGGVEFLFVNNC</sequence>
<feature type="non-terminal residue" evidence="1">
    <location>
        <position position="1"/>
    </location>
</feature>
<evidence type="ECO:0000313" key="1">
    <source>
        <dbReference type="EMBL" id="GAI83838.1"/>
    </source>
</evidence>
<protein>
    <submittedName>
        <fullName evidence="1">Uncharacterized protein</fullName>
    </submittedName>
</protein>
<proteinExistence type="predicted"/>
<gene>
    <name evidence="1" type="ORF">S12H4_17196</name>
</gene>
<accession>X1RT58</accession>
<name>X1RT58_9ZZZZ</name>